<name>A0A7S8IDB7_9CHLR</name>
<reference evidence="2 3" key="1">
    <citation type="submission" date="2020-02" db="EMBL/GenBank/DDBJ databases">
        <authorList>
            <person name="Zheng R.K."/>
            <person name="Sun C.M."/>
        </authorList>
    </citation>
    <scope>NUCLEOTIDE SEQUENCE [LARGE SCALE GENOMIC DNA]</scope>
    <source>
        <strain evidence="3">rifampicinis</strain>
    </source>
</reference>
<dbReference type="SUPFAM" id="SSF53300">
    <property type="entry name" value="vWA-like"/>
    <property type="match status" value="1"/>
</dbReference>
<dbReference type="EMBL" id="CP062983">
    <property type="protein sequence ID" value="QPC80623.1"/>
    <property type="molecule type" value="Genomic_DNA"/>
</dbReference>
<gene>
    <name evidence="2" type="ORF">G4Y79_12970</name>
</gene>
<dbReference type="RefSeq" id="WP_195168698.1">
    <property type="nucleotide sequence ID" value="NZ_CP062983.1"/>
</dbReference>
<protein>
    <submittedName>
        <fullName evidence="2">Uncharacterized protein</fullName>
    </submittedName>
</protein>
<evidence type="ECO:0000313" key="2">
    <source>
        <dbReference type="EMBL" id="QPC80623.1"/>
    </source>
</evidence>
<dbReference type="AlphaFoldDB" id="A0A7S8IDB7"/>
<dbReference type="KEGG" id="pmet:G4Y79_12970"/>
<evidence type="ECO:0000256" key="1">
    <source>
        <dbReference type="SAM" id="Phobius"/>
    </source>
</evidence>
<dbReference type="Proteomes" id="UP000594468">
    <property type="component" value="Chromosome"/>
</dbReference>
<sequence>MRRLFPTPIRKWMRRHEKGQSLILLAIAFMALIAFVGITADVAILFARYSQLSRAVDSAAIAAANQMREDREYPHVRLAATQFIEFYGLDPEEVDVQYCETLPVDMQTPGDDELCTEDQRKLVRVTARITVDTIFGGLPFWPDRIELEASSVSETAALDVILILDVSESMLRYTTVEDWAGVGQGAIYRPPTINEILTRIGNNTSRTQLMQTGYGGNGPDRALLHLPQNQVNAKLSYKGDGVNEAGTEQYFDVVVDLDYFSAQMGERQTQPRDECRVRFFPGSYLSGIDSFLGYYDDTTATYAGLSDLYQKAGLTYTTNRFEGFVPTYNFYGCCNDPNGDWNFDDLICQPFLQAREATDQFLDRIDFMRGDRVAFVTFDRSAFLLNPYGIPVVGGVPRADLRQSAMIDNLDDAKAVVQNLVGVRSEPNFYVYEPNTYTEGAVNARTAGWVPNVYAAGLDENGESIVFNPEYNSTYTPGAASNSEAYNYPVRGNCPFMNAVLPGSLSLFGESLLRITNPLGSEWNNYVDSSLSSGGKYIVETDPRKANLAMSYEYWSSCRGTNIGAALRVANNALVDPDTIRTEGVWIMVLLSDGGAGASDAVRRNGDKVKNSDPYLDVNGDATLFGKEGDYGFFGVCPYGTPSRTAELMHPGDDEPEATFPHCSDESWYSRHRCDFRPLRVAQGEDSAMQDSEYVTYGTVGGPSSPEDELQWNLDRNNLYDIDIGQPTQCDVGYYDVDDYARDWADVIGLQQIVGSGQEAQLPTIFTIGFGLEYPEREAANGRLLNIDSQSDSVEICSRNPADCLGEMLLRYIADVGDNNYLDNDYYQDLMFNDVGDYAGSLDLNYNNEGTAGDPRGYGERGPCQTEFGYSFTDYDTNNDGLSPSEKAVQREMLPPQVSCGNYYFAPDGNELRFVFDDIASRMYTRLAR</sequence>
<dbReference type="InterPro" id="IPR036465">
    <property type="entry name" value="vWFA_dom_sf"/>
</dbReference>
<organism evidence="2 3">
    <name type="scientific">Phototrophicus methaneseepsis</name>
    <dbReference type="NCBI Taxonomy" id="2710758"/>
    <lineage>
        <taxon>Bacteria</taxon>
        <taxon>Bacillati</taxon>
        <taxon>Chloroflexota</taxon>
        <taxon>Candidatus Thermofontia</taxon>
        <taxon>Phototrophicales</taxon>
        <taxon>Phototrophicaceae</taxon>
        <taxon>Phototrophicus</taxon>
    </lineage>
</organism>
<dbReference type="Gene3D" id="3.40.50.410">
    <property type="entry name" value="von Willebrand factor, type A domain"/>
    <property type="match status" value="1"/>
</dbReference>
<keyword evidence="3" id="KW-1185">Reference proteome</keyword>
<evidence type="ECO:0000313" key="3">
    <source>
        <dbReference type="Proteomes" id="UP000594468"/>
    </source>
</evidence>
<keyword evidence="1" id="KW-1133">Transmembrane helix</keyword>
<accession>A0A7S8IDB7</accession>
<keyword evidence="1" id="KW-0472">Membrane</keyword>
<keyword evidence="1" id="KW-0812">Transmembrane</keyword>
<feature type="transmembrane region" description="Helical" evidence="1">
    <location>
        <begin position="21"/>
        <end position="47"/>
    </location>
</feature>
<proteinExistence type="predicted"/>